<dbReference type="InterPro" id="IPR052042">
    <property type="entry name" value="Tail_sheath_structural"/>
</dbReference>
<dbReference type="Proteomes" id="UP001165653">
    <property type="component" value="Unassembled WGS sequence"/>
</dbReference>
<organism evidence="2 3">
    <name type="scientific">Luteolibacter rhizosphaerae</name>
    <dbReference type="NCBI Taxonomy" id="2989719"/>
    <lineage>
        <taxon>Bacteria</taxon>
        <taxon>Pseudomonadati</taxon>
        <taxon>Verrucomicrobiota</taxon>
        <taxon>Verrucomicrobiia</taxon>
        <taxon>Verrucomicrobiales</taxon>
        <taxon>Verrucomicrobiaceae</taxon>
        <taxon>Luteolibacter</taxon>
    </lineage>
</organism>
<proteinExistence type="predicted"/>
<dbReference type="PANTHER" id="PTHR35861">
    <property type="match status" value="1"/>
</dbReference>
<reference evidence="2" key="1">
    <citation type="submission" date="2022-10" db="EMBL/GenBank/DDBJ databases">
        <title>Luteolibacter sp. GHJ8, whole genome shotgun sequencing project.</title>
        <authorList>
            <person name="Zhao G."/>
            <person name="Shen L."/>
        </authorList>
    </citation>
    <scope>NUCLEOTIDE SEQUENCE</scope>
    <source>
        <strain evidence="2">GHJ8</strain>
    </source>
</reference>
<keyword evidence="3" id="KW-1185">Reference proteome</keyword>
<comment type="caution">
    <text evidence="2">The sequence shown here is derived from an EMBL/GenBank/DDBJ whole genome shotgun (WGS) entry which is preliminary data.</text>
</comment>
<sequence>MRWPFPIVPVLFSLAVACATGAEQEPVQAAIIGRFAKGPVGAPVRVNSVQFESLYGSSNPVAWPAELQARRFFAQQGAALHVIRANPGGSLRSALEGDALAMSGRHALPLIRDFGVLICPELTLLPAGEVPGTLQIWRDAMKERRAMLILDPPPGLTTVTAMTQWTTQNAPSSASSLAIYYPYLNASINGATTSFGASGSMAAAWVKNDSLTGEGIWSSPAGTQLPLVADNLSTTLSTSQQDALAAVYVCPIIKPTVSGNIIPWGIRHLDGGNPENRYISLQRTLNWIGTNVTRLGSISASRSNNSALWTELRGNVQSFLQEIYQRGALQGTTASQAYFVQCGLGQTMTQADVDSHVVKLMIGVAMTRPSEFTIVQFSWDTRNPARPLAAPRLIMRDGYAGKQLFYNTPAGATYSLKSSATMTAGTWFEHAAPVTGDGTWRQAQFEPIYGRRFFRSEQTALP</sequence>
<dbReference type="EMBL" id="JAPDDR010000007">
    <property type="protein sequence ID" value="MCW1914879.1"/>
    <property type="molecule type" value="Genomic_DNA"/>
</dbReference>
<evidence type="ECO:0008006" key="4">
    <source>
        <dbReference type="Google" id="ProtNLM"/>
    </source>
</evidence>
<evidence type="ECO:0000256" key="1">
    <source>
        <dbReference type="SAM" id="SignalP"/>
    </source>
</evidence>
<accession>A0ABT3G5W2</accession>
<dbReference type="RefSeq" id="WP_264514415.1">
    <property type="nucleotide sequence ID" value="NZ_JAPDDR010000007.1"/>
</dbReference>
<gene>
    <name evidence="2" type="ORF">OJ996_14925</name>
</gene>
<feature type="signal peptide" evidence="1">
    <location>
        <begin position="1"/>
        <end position="21"/>
    </location>
</feature>
<dbReference type="Gene3D" id="3.40.50.11780">
    <property type="match status" value="1"/>
</dbReference>
<dbReference type="PROSITE" id="PS51257">
    <property type="entry name" value="PROKAR_LIPOPROTEIN"/>
    <property type="match status" value="1"/>
</dbReference>
<evidence type="ECO:0000313" key="3">
    <source>
        <dbReference type="Proteomes" id="UP001165653"/>
    </source>
</evidence>
<protein>
    <recommendedName>
        <fullName evidence="4">Tail sheath protein subtilisin-like domain-containing protein</fullName>
    </recommendedName>
</protein>
<dbReference type="PANTHER" id="PTHR35861:SF1">
    <property type="entry name" value="PHAGE TAIL SHEATH PROTEIN"/>
    <property type="match status" value="1"/>
</dbReference>
<name>A0ABT3G5W2_9BACT</name>
<keyword evidence="1" id="KW-0732">Signal</keyword>
<feature type="chain" id="PRO_5047530052" description="Tail sheath protein subtilisin-like domain-containing protein" evidence="1">
    <location>
        <begin position="22"/>
        <end position="462"/>
    </location>
</feature>
<evidence type="ECO:0000313" key="2">
    <source>
        <dbReference type="EMBL" id="MCW1914879.1"/>
    </source>
</evidence>